<reference evidence="3" key="1">
    <citation type="submission" date="2016-11" db="EMBL/GenBank/DDBJ databases">
        <authorList>
            <person name="Varghese N."/>
            <person name="Submissions S."/>
        </authorList>
    </citation>
    <scope>NUCLEOTIDE SEQUENCE [LARGE SCALE GENOMIC DNA]</scope>
    <source>
        <strain evidence="3">DSM 10349</strain>
    </source>
</reference>
<gene>
    <name evidence="2" type="ORF">SAMN02745123_01330</name>
</gene>
<proteinExistence type="predicted"/>
<evidence type="ECO:0000313" key="2">
    <source>
        <dbReference type="EMBL" id="SHK28207.1"/>
    </source>
</evidence>
<name>A0A1M6R7B4_9FIRM</name>
<dbReference type="OrthoDB" id="165368at2"/>
<dbReference type="Gene3D" id="3.30.70.100">
    <property type="match status" value="1"/>
</dbReference>
<evidence type="ECO:0000259" key="1">
    <source>
        <dbReference type="Pfam" id="PF03992"/>
    </source>
</evidence>
<dbReference type="Proteomes" id="UP000183997">
    <property type="component" value="Unassembled WGS sequence"/>
</dbReference>
<evidence type="ECO:0000313" key="3">
    <source>
        <dbReference type="Proteomes" id="UP000183997"/>
    </source>
</evidence>
<accession>A0A1M6R7B4</accession>
<keyword evidence="2" id="KW-0560">Oxidoreductase</keyword>
<organism evidence="2 3">
    <name type="scientific">Desulforamulus aeronauticus DSM 10349</name>
    <dbReference type="NCBI Taxonomy" id="1121421"/>
    <lineage>
        <taxon>Bacteria</taxon>
        <taxon>Bacillati</taxon>
        <taxon>Bacillota</taxon>
        <taxon>Clostridia</taxon>
        <taxon>Eubacteriales</taxon>
        <taxon>Peptococcaceae</taxon>
        <taxon>Desulforamulus</taxon>
    </lineage>
</organism>
<dbReference type="EMBL" id="FRAR01000010">
    <property type="protein sequence ID" value="SHK28207.1"/>
    <property type="molecule type" value="Genomic_DNA"/>
</dbReference>
<dbReference type="AlphaFoldDB" id="A0A1M6R7B4"/>
<keyword evidence="2" id="KW-0503">Monooxygenase</keyword>
<protein>
    <submittedName>
        <fullName evidence="2">Antibiotic biosynthesis monooxygenase</fullName>
    </submittedName>
</protein>
<dbReference type="InterPro" id="IPR007138">
    <property type="entry name" value="ABM_dom"/>
</dbReference>
<dbReference type="InterPro" id="IPR011008">
    <property type="entry name" value="Dimeric_a/b-barrel"/>
</dbReference>
<dbReference type="SUPFAM" id="SSF54909">
    <property type="entry name" value="Dimeric alpha+beta barrel"/>
    <property type="match status" value="1"/>
</dbReference>
<dbReference type="RefSeq" id="WP_139257275.1">
    <property type="nucleotide sequence ID" value="NZ_FRAR01000010.1"/>
</dbReference>
<dbReference type="GO" id="GO:0004497">
    <property type="term" value="F:monooxygenase activity"/>
    <property type="evidence" value="ECO:0007669"/>
    <property type="project" value="UniProtKB-KW"/>
</dbReference>
<sequence length="103" mass="11441">MNTITFGLLEAQEGKHETLMKVIKDHMKYLDGQPGLLHGYIGRAKGNHDKLLVISVWESEEAQQAAMTKLSSHPDATAGFLQMMQCLKGQPDLANYLVESITK</sequence>
<keyword evidence="3" id="KW-1185">Reference proteome</keyword>
<dbReference type="Pfam" id="PF03992">
    <property type="entry name" value="ABM"/>
    <property type="match status" value="1"/>
</dbReference>
<dbReference type="STRING" id="1121421.SAMN02745123_01330"/>
<feature type="domain" description="ABM" evidence="1">
    <location>
        <begin position="9"/>
        <end position="66"/>
    </location>
</feature>